<evidence type="ECO:0000313" key="10">
    <source>
        <dbReference type="EMBL" id="AJK49164.1"/>
    </source>
</evidence>
<keyword evidence="11" id="KW-1185">Reference proteome</keyword>
<evidence type="ECO:0000256" key="7">
    <source>
        <dbReference type="ARBA" id="ARBA00023136"/>
    </source>
</evidence>
<dbReference type="PANTHER" id="PTHR33281:SF19">
    <property type="entry name" value="VOLTAGE-DEPENDENT ANION CHANNEL-FORMING PROTEIN YNEE"/>
    <property type="match status" value="1"/>
</dbReference>
<comment type="similarity">
    <text evidence="8">Belongs to the anion channel-forming bestrophin (TC 1.A.46) family.</text>
</comment>
<keyword evidence="7 9" id="KW-0472">Membrane</keyword>
<gene>
    <name evidence="10" type="ORF">BGL_2c10860</name>
</gene>
<name>A0A0B6S422_BURPL</name>
<keyword evidence="3" id="KW-1003">Cell membrane</keyword>
<evidence type="ECO:0000256" key="5">
    <source>
        <dbReference type="ARBA" id="ARBA00022989"/>
    </source>
</evidence>
<dbReference type="GO" id="GO:0005254">
    <property type="term" value="F:chloride channel activity"/>
    <property type="evidence" value="ECO:0007669"/>
    <property type="project" value="InterPro"/>
</dbReference>
<evidence type="ECO:0000256" key="9">
    <source>
        <dbReference type="SAM" id="Phobius"/>
    </source>
</evidence>
<keyword evidence="2" id="KW-0813">Transport</keyword>
<dbReference type="KEGG" id="bpla:bpln_2g11710"/>
<feature type="transmembrane region" description="Helical" evidence="9">
    <location>
        <begin position="12"/>
        <end position="40"/>
    </location>
</feature>
<evidence type="ECO:0000256" key="2">
    <source>
        <dbReference type="ARBA" id="ARBA00022448"/>
    </source>
</evidence>
<dbReference type="HOGENOM" id="CLU_029790_4_2_4"/>
<dbReference type="PANTHER" id="PTHR33281">
    <property type="entry name" value="UPF0187 PROTEIN YNEE"/>
    <property type="match status" value="1"/>
</dbReference>
<feature type="transmembrane region" description="Helical" evidence="9">
    <location>
        <begin position="52"/>
        <end position="70"/>
    </location>
</feature>
<dbReference type="OrthoDB" id="445589at2"/>
<keyword evidence="5 9" id="KW-1133">Transmembrane helix</keyword>
<protein>
    <recommendedName>
        <fullName evidence="12">Bestrophin-like protein</fullName>
    </recommendedName>
</protein>
<organism evidence="10 11">
    <name type="scientific">Burkholderia plantarii</name>
    <dbReference type="NCBI Taxonomy" id="41899"/>
    <lineage>
        <taxon>Bacteria</taxon>
        <taxon>Pseudomonadati</taxon>
        <taxon>Pseudomonadota</taxon>
        <taxon>Betaproteobacteria</taxon>
        <taxon>Burkholderiales</taxon>
        <taxon>Burkholderiaceae</taxon>
        <taxon>Burkholderia</taxon>
    </lineage>
</organism>
<evidence type="ECO:0008006" key="12">
    <source>
        <dbReference type="Google" id="ProtNLM"/>
    </source>
</evidence>
<dbReference type="AlphaFoldDB" id="A0A0B6S422"/>
<dbReference type="Pfam" id="PF25539">
    <property type="entry name" value="Bestrophin_2"/>
    <property type="match status" value="1"/>
</dbReference>
<dbReference type="Proteomes" id="UP000031838">
    <property type="component" value="Chromosome 2"/>
</dbReference>
<dbReference type="RefSeq" id="WP_042627677.1">
    <property type="nucleotide sequence ID" value="NZ_BSTO01000001.1"/>
</dbReference>
<dbReference type="InterPro" id="IPR044669">
    <property type="entry name" value="YneE/VCCN1/2-like"/>
</dbReference>
<dbReference type="KEGG" id="bgp:BGL_2c10860"/>
<reference evidence="10 11" key="2">
    <citation type="journal article" date="2016" name="Appl. Microbiol. Biotechnol.">
        <title>Mutations improving production and secretion of extracellular lipase by Burkholderia glumae PG1.</title>
        <authorList>
            <person name="Knapp A."/>
            <person name="Voget S."/>
            <person name="Gao R."/>
            <person name="Zaburannyi N."/>
            <person name="Krysciak D."/>
            <person name="Breuer M."/>
            <person name="Hauer B."/>
            <person name="Streit W.R."/>
            <person name="Muller R."/>
            <person name="Daniel R."/>
            <person name="Jaeger K.E."/>
        </authorList>
    </citation>
    <scope>NUCLEOTIDE SEQUENCE [LARGE SCALE GENOMIC DNA]</scope>
    <source>
        <strain evidence="10 11">PG1</strain>
    </source>
</reference>
<evidence type="ECO:0000256" key="6">
    <source>
        <dbReference type="ARBA" id="ARBA00023065"/>
    </source>
</evidence>
<dbReference type="EMBL" id="CP002581">
    <property type="protein sequence ID" value="AJK49164.1"/>
    <property type="molecule type" value="Genomic_DNA"/>
</dbReference>
<comment type="subcellular location">
    <subcellularLocation>
        <location evidence="1">Cell membrane</location>
        <topology evidence="1">Multi-pass membrane protein</topology>
    </subcellularLocation>
</comment>
<evidence type="ECO:0000313" key="11">
    <source>
        <dbReference type="Proteomes" id="UP000031838"/>
    </source>
</evidence>
<reference evidence="11" key="1">
    <citation type="submission" date="2011-03" db="EMBL/GenBank/DDBJ databases">
        <authorList>
            <person name="Voget S."/>
            <person name="Streit W.R."/>
            <person name="Jaeger K.E."/>
            <person name="Daniel R."/>
        </authorList>
    </citation>
    <scope>NUCLEOTIDE SEQUENCE [LARGE SCALE GENOMIC DNA]</scope>
    <source>
        <strain evidence="11">PG1</strain>
    </source>
</reference>
<evidence type="ECO:0000256" key="8">
    <source>
        <dbReference type="ARBA" id="ARBA00034708"/>
    </source>
</evidence>
<keyword evidence="4 9" id="KW-0812">Transmembrane</keyword>
<evidence type="ECO:0000256" key="3">
    <source>
        <dbReference type="ARBA" id="ARBA00022475"/>
    </source>
</evidence>
<evidence type="ECO:0000256" key="4">
    <source>
        <dbReference type="ARBA" id="ARBA00022692"/>
    </source>
</evidence>
<sequence length="302" mass="33184">MIIRPREHWFRMLFVWNGSVLQSILPQLAVMTVISLLALLTDGRIFGTKVPLNPTPFTLAGLALAIFAAFRNNASYDRYWEARKLWGGVLTATRALVSQALAYDGTPAGRDCARTTIAFVYAMKHQLRGSDPAGDLARHLDAAAQARCAAARFVPVTILQLLRERLAARRRDGALTDTQLWMLDAQLNELGAKLAGCERIASTPIPFPYHVLLHRTIYCYCVMLPFGLVDSIGFATPFVSVFVSYTLIALDTIAGHIADPFGTGPHHLALDTLTRQIERSLCELAGEPLPGEIPADARYHAS</sequence>
<dbReference type="GO" id="GO:0005886">
    <property type="term" value="C:plasma membrane"/>
    <property type="evidence" value="ECO:0007669"/>
    <property type="project" value="UniProtKB-SubCell"/>
</dbReference>
<proteinExistence type="inferred from homology"/>
<evidence type="ECO:0000256" key="1">
    <source>
        <dbReference type="ARBA" id="ARBA00004651"/>
    </source>
</evidence>
<keyword evidence="6" id="KW-0406">Ion transport</keyword>
<accession>A0A0B6S422</accession>